<accession>A0ABQ1G7N7</accession>
<organism evidence="2 3">
    <name type="scientific">Dyella nitratireducens</name>
    <dbReference type="NCBI Taxonomy" id="1849580"/>
    <lineage>
        <taxon>Bacteria</taxon>
        <taxon>Pseudomonadati</taxon>
        <taxon>Pseudomonadota</taxon>
        <taxon>Gammaproteobacteria</taxon>
        <taxon>Lysobacterales</taxon>
        <taxon>Rhodanobacteraceae</taxon>
        <taxon>Dyella</taxon>
    </lineage>
</organism>
<protein>
    <recommendedName>
        <fullName evidence="4">Prepilin-type N-terminal cleavage/methylation domain-containing protein</fullName>
    </recommendedName>
</protein>
<dbReference type="EMBL" id="BMJA01000002">
    <property type="protein sequence ID" value="GGA38320.1"/>
    <property type="molecule type" value="Genomic_DNA"/>
</dbReference>
<sequence length="370" mass="38687">MARPRGFSLIELLVGMVVSMICMLAIMAAFAVYEGKKRSTTTGNDAQQNGSYALYALERQLRTAGSSIVQGYNHGLWGCPVTAYTNGTQTLPAASLPSPFTSSSWPLTTRLVPVLIAYGGSTGPDVIGVVGGNSALQVFNINVSSTPSASSVVVGNALGILTGDYLVGTLSNGTCAMAHITASSSGTATQVSSTTLALDTTNSPTTGLQTATNVFDVGPSPALTLYGIDASTNSLVSWDLLQRKVNNQTATVTPIADGIVMMKALYGIQTSSSSSLTWVQPTGSWAIGTLTAGTSAAATAMGQIKAIRVAIVAQSRLPERSTDYTGNTSLTLFKDLDSSVRYTITTSTQFRYQVYETTIPVRNAMVSQFY</sequence>
<evidence type="ECO:0000313" key="2">
    <source>
        <dbReference type="EMBL" id="GGA38320.1"/>
    </source>
</evidence>
<dbReference type="Proteomes" id="UP000620046">
    <property type="component" value="Unassembled WGS sequence"/>
</dbReference>
<dbReference type="Pfam" id="PF07963">
    <property type="entry name" value="N_methyl"/>
    <property type="match status" value="1"/>
</dbReference>
<keyword evidence="1" id="KW-0472">Membrane</keyword>
<gene>
    <name evidence="2" type="ORF">GCM10010981_29360</name>
</gene>
<evidence type="ECO:0008006" key="4">
    <source>
        <dbReference type="Google" id="ProtNLM"/>
    </source>
</evidence>
<evidence type="ECO:0000256" key="1">
    <source>
        <dbReference type="SAM" id="Phobius"/>
    </source>
</evidence>
<evidence type="ECO:0000313" key="3">
    <source>
        <dbReference type="Proteomes" id="UP000620046"/>
    </source>
</evidence>
<keyword evidence="1" id="KW-0812">Transmembrane</keyword>
<dbReference type="Pfam" id="PF16074">
    <property type="entry name" value="PilW"/>
    <property type="match status" value="1"/>
</dbReference>
<proteinExistence type="predicted"/>
<comment type="caution">
    <text evidence="2">The sequence shown here is derived from an EMBL/GenBank/DDBJ whole genome shotgun (WGS) entry which is preliminary data.</text>
</comment>
<keyword evidence="3" id="KW-1185">Reference proteome</keyword>
<name>A0ABQ1G7N7_9GAMM</name>
<feature type="transmembrane region" description="Helical" evidence="1">
    <location>
        <begin position="12"/>
        <end position="33"/>
    </location>
</feature>
<reference evidence="3" key="1">
    <citation type="journal article" date="2019" name="Int. J. Syst. Evol. Microbiol.">
        <title>The Global Catalogue of Microorganisms (GCM) 10K type strain sequencing project: providing services to taxonomists for standard genome sequencing and annotation.</title>
        <authorList>
            <consortium name="The Broad Institute Genomics Platform"/>
            <consortium name="The Broad Institute Genome Sequencing Center for Infectious Disease"/>
            <person name="Wu L."/>
            <person name="Ma J."/>
        </authorList>
    </citation>
    <scope>NUCLEOTIDE SEQUENCE [LARGE SCALE GENOMIC DNA]</scope>
    <source>
        <strain evidence="3">CGMCC 1.15439</strain>
    </source>
</reference>
<dbReference type="InterPro" id="IPR032092">
    <property type="entry name" value="PilW"/>
</dbReference>
<keyword evidence="1" id="KW-1133">Transmembrane helix</keyword>
<dbReference type="RefSeq" id="WP_229720840.1">
    <property type="nucleotide sequence ID" value="NZ_BMJA01000002.1"/>
</dbReference>
<dbReference type="InterPro" id="IPR012902">
    <property type="entry name" value="N_methyl_site"/>
</dbReference>